<dbReference type="InterPro" id="IPR050098">
    <property type="entry name" value="TFPI/VKTCI-like"/>
</dbReference>
<feature type="domain" description="BPTI/Kunitz inhibitor" evidence="6">
    <location>
        <begin position="1191"/>
        <end position="1241"/>
    </location>
</feature>
<reference evidence="7" key="1">
    <citation type="submission" date="2021-02" db="EMBL/GenBank/DDBJ databases">
        <authorList>
            <person name="Bekaert M."/>
        </authorList>
    </citation>
    <scope>NUCLEOTIDE SEQUENCE</scope>
    <source>
        <strain evidence="7">IoA-00</strain>
    </source>
</reference>
<feature type="domain" description="BPTI/Kunitz inhibitor" evidence="6">
    <location>
        <begin position="785"/>
        <end position="830"/>
    </location>
</feature>
<dbReference type="CDD" id="cd00109">
    <property type="entry name" value="Kunitz-type"/>
    <property type="match status" value="14"/>
</dbReference>
<evidence type="ECO:0000256" key="1">
    <source>
        <dbReference type="ARBA" id="ARBA00022690"/>
    </source>
</evidence>
<feature type="domain" description="BPTI/Kunitz inhibitor" evidence="6">
    <location>
        <begin position="278"/>
        <end position="328"/>
    </location>
</feature>
<evidence type="ECO:0000259" key="6">
    <source>
        <dbReference type="PROSITE" id="PS50279"/>
    </source>
</evidence>
<feature type="compositionally biased region" description="Gly residues" evidence="4">
    <location>
        <begin position="1485"/>
        <end position="1495"/>
    </location>
</feature>
<feature type="region of interest" description="Disordered" evidence="4">
    <location>
        <begin position="1706"/>
        <end position="1737"/>
    </location>
</feature>
<evidence type="ECO:0000256" key="4">
    <source>
        <dbReference type="SAM" id="MobiDB-lite"/>
    </source>
</evidence>
<dbReference type="GO" id="GO:0004867">
    <property type="term" value="F:serine-type endopeptidase inhibitor activity"/>
    <property type="evidence" value="ECO:0007669"/>
    <property type="project" value="UniProtKB-KW"/>
</dbReference>
<feature type="domain" description="BPTI/Kunitz inhibitor" evidence="6">
    <location>
        <begin position="860"/>
        <end position="893"/>
    </location>
</feature>
<dbReference type="EMBL" id="HG994583">
    <property type="protein sequence ID" value="CAF2921763.1"/>
    <property type="molecule type" value="Genomic_DNA"/>
</dbReference>
<feature type="compositionally biased region" description="Basic and acidic residues" evidence="4">
    <location>
        <begin position="1884"/>
        <end position="1894"/>
    </location>
</feature>
<feature type="region of interest" description="Disordered" evidence="4">
    <location>
        <begin position="1611"/>
        <end position="1642"/>
    </location>
</feature>
<dbReference type="SMART" id="SM00131">
    <property type="entry name" value="KU"/>
    <property type="match status" value="14"/>
</dbReference>
<evidence type="ECO:0000256" key="3">
    <source>
        <dbReference type="ARBA" id="ARBA00023157"/>
    </source>
</evidence>
<dbReference type="PROSITE" id="PS50279">
    <property type="entry name" value="BPTI_KUNITZ_2"/>
    <property type="match status" value="14"/>
</dbReference>
<gene>
    <name evidence="7" type="ORF">LSAA_9069</name>
</gene>
<accession>A0A7R8CWJ2</accession>
<feature type="domain" description="BPTI/Kunitz inhibitor" evidence="6">
    <location>
        <begin position="1047"/>
        <end position="1097"/>
    </location>
</feature>
<evidence type="ECO:0000256" key="2">
    <source>
        <dbReference type="ARBA" id="ARBA00022900"/>
    </source>
</evidence>
<feature type="domain" description="BPTI/Kunitz inhibitor" evidence="6">
    <location>
        <begin position="1119"/>
        <end position="1169"/>
    </location>
</feature>
<keyword evidence="5" id="KW-0732">Signal</keyword>
<feature type="domain" description="BPTI/Kunitz inhibitor" evidence="6">
    <location>
        <begin position="542"/>
        <end position="592"/>
    </location>
</feature>
<feature type="compositionally biased region" description="Acidic residues" evidence="4">
    <location>
        <begin position="1922"/>
        <end position="1932"/>
    </location>
</feature>
<evidence type="ECO:0000313" key="7">
    <source>
        <dbReference type="EMBL" id="CAF2921763.1"/>
    </source>
</evidence>
<dbReference type="Gene3D" id="4.10.410.10">
    <property type="entry name" value="Pancreatic trypsin inhibitor Kunitz domain"/>
    <property type="match status" value="14"/>
</dbReference>
<feature type="compositionally biased region" description="Basic and acidic residues" evidence="4">
    <location>
        <begin position="1611"/>
        <end position="1629"/>
    </location>
</feature>
<feature type="compositionally biased region" description="Polar residues" evidence="4">
    <location>
        <begin position="1504"/>
        <end position="1513"/>
    </location>
</feature>
<feature type="chain" id="PRO_5043344153" evidence="5">
    <location>
        <begin position="26"/>
        <end position="1942"/>
    </location>
</feature>
<dbReference type="PROSITE" id="PS00280">
    <property type="entry name" value="BPTI_KUNITZ_1"/>
    <property type="match status" value="8"/>
</dbReference>
<keyword evidence="1" id="KW-0646">Protease inhibitor</keyword>
<dbReference type="InterPro" id="IPR036880">
    <property type="entry name" value="Kunitz_BPTI_sf"/>
</dbReference>
<feature type="domain" description="BPTI/Kunitz inhibitor" evidence="6">
    <location>
        <begin position="706"/>
        <end position="756"/>
    </location>
</feature>
<proteinExistence type="predicted"/>
<feature type="domain" description="BPTI/Kunitz inhibitor" evidence="6">
    <location>
        <begin position="915"/>
        <end position="965"/>
    </location>
</feature>
<feature type="region of interest" description="Disordered" evidence="4">
    <location>
        <begin position="1485"/>
        <end position="1513"/>
    </location>
</feature>
<feature type="domain" description="BPTI/Kunitz inhibitor" evidence="6">
    <location>
        <begin position="981"/>
        <end position="1031"/>
    </location>
</feature>
<feature type="compositionally biased region" description="Polar residues" evidence="4">
    <location>
        <begin position="1791"/>
        <end position="1816"/>
    </location>
</feature>
<dbReference type="InterPro" id="IPR002223">
    <property type="entry name" value="Kunitz_BPTI"/>
</dbReference>
<dbReference type="Proteomes" id="UP000675881">
    <property type="component" value="Chromosome 4"/>
</dbReference>
<feature type="domain" description="BPTI/Kunitz inhibitor" evidence="6">
    <location>
        <begin position="462"/>
        <end position="515"/>
    </location>
</feature>
<dbReference type="GO" id="GO:0005615">
    <property type="term" value="C:extracellular space"/>
    <property type="evidence" value="ECO:0007669"/>
    <property type="project" value="TreeGrafter"/>
</dbReference>
<dbReference type="PANTHER" id="PTHR10083">
    <property type="entry name" value="KUNITZ-TYPE PROTEASE INHIBITOR-RELATED"/>
    <property type="match status" value="1"/>
</dbReference>
<dbReference type="OrthoDB" id="196393at2759"/>
<feature type="domain" description="BPTI/Kunitz inhibitor" evidence="6">
    <location>
        <begin position="1331"/>
        <end position="1381"/>
    </location>
</feature>
<feature type="domain" description="BPTI/Kunitz inhibitor" evidence="6">
    <location>
        <begin position="115"/>
        <end position="166"/>
    </location>
</feature>
<dbReference type="InterPro" id="IPR020901">
    <property type="entry name" value="Prtase_inh_Kunz-CS"/>
</dbReference>
<keyword evidence="8" id="KW-1185">Reference proteome</keyword>
<keyword evidence="3" id="KW-1015">Disulfide bond</keyword>
<evidence type="ECO:0000256" key="5">
    <source>
        <dbReference type="SAM" id="SignalP"/>
    </source>
</evidence>
<evidence type="ECO:0000313" key="8">
    <source>
        <dbReference type="Proteomes" id="UP000675881"/>
    </source>
</evidence>
<feature type="region of interest" description="Disordered" evidence="4">
    <location>
        <begin position="1847"/>
        <end position="1942"/>
    </location>
</feature>
<sequence>MPLCLDWKSLFIWISFVLIFEAINASSPKCNEALDIGECNQNETKYYFNNETNECEEFVYGGCKGSENRFDSLSDCKTLCESKDQNSSAYRQWGSYPPIGRPREFDFKGSFEQTCLLPKVTGPCEGYFERYYFNPDTDSCEGFIQYSGCRGNANNFQSYKDCCVTCHVLSSKPEGKSIDFIEPSSKFLDDSSVAKNGIVSSHSLKFERKSYGYLNHYWTSLVSQWRKTHSYIGYSVTNVHNIDWGNILEGSRATYTGHGQGLSRFYQIPKRFPHHITCLFPKEVGHCHNNLQRSFYNPITHRCESFMYHGCGGSPNNFLEPSLCQKICSKYIQVPIHHGPFPKILAHVNKGPIIHFPLYPNIHRRPFLHKLHIQPKPRIWHFKPTHPQIHPRLPGYHPHLHPKPKLRKPRLHQVKLHVPIRQRFIHTKPKIQGHNYYAYGHSYTKGEGSKTFTPSRNVIDVCHLPKKKTKAGNCYNKLRRYYFDSYSGKCLKFIYTGCGGNQNNFKTLYMCKNHCKNRHYTVNIPLVKRKHLPSSRDVINVCRLSKETGHCYDKLWRYYYDSYSGKCIRFTYTGCGGNQNNFKTISECKSYCKNQYYKPNIHDTYFPVPEKVTPLPPSKDVNETSLMCVDFQKKLDIVMISCGDITMTAILESASDLHIQAVGEIKITSKPLPECKRYCEKQYYKPHNPLVHSQSLPPSRNVINVCGLPKEAGHCYNLLWRYHYDSYSGKCLKFSYTGCGGNQNNFKTVTDCKNYCEKQYYKPPTHLVKPKPLTHPSGVINVMKQSGHCYNKLMWRYYYDSYYGKCLKFTFSCGGNQNNFKTLHECENYCKVKHYMSDNTLVASNPFYVKAITGSQKPDYSSSRLENAKKFIYTGCGGNLNNFERLQDCQKVCIAHVHDLPKVTPTPPEPNTNVCLLSKEKGHCFNNVWRYYFDKKTQKCQQFHYSGCGGNRNNFKIITDCKKRCEVEVTPTPPKQDINVCLLSKVRGNCHKSIWRYYFDKSTQKCRKFIYSGCGENGNNFKRIIDCKVRCEVTVKPTTPNPNINVCFLSKEQGRCYKRIWRYYFDKKTHRCEKFVYTGCGGNGNNFKRLIDCNKRCDVQQTQPPIVTPTPPKSDYNSCYLPKEKGRCSKSIWRYYYDSNIGKCKKFIYTGCGGNLNNFERLQDCENVCTDHIPKYKEVTPTPPKVEYSSCYLPKEKGHCYRSISRYYYNSKIRKCETFVYTGCGGNLNNFEALQDCENVCLNPVPDSNELEDKDTGKNSEGEKSMVELLPYLESLHKIYYGGNKGGQHKSQITIDWGIVLEGWRRQFLGEPQLTTYYLKVPKEISPETACKFEKTYGTCSQELKRYFYNSITSKCESFIYTGCAGNPNNFLSQSRCDRICAKSISQKTVLQSGKYIFPPIVEANDPQKQEKGSPLIKDKHGLINEPGHGLISVPEKGLNSGTEHVLISGPEHGLTSGAEHGLISGPEHELTSGIEHGLNKGTGHGLNKGTGHGLNKGTDHGHQAQSGHNNGNFRIPSPLVFDGLNNYGLEHIFLGDNIKNSQFLKKLVGRCLLEHGKKPLPHPYYSSGPIIKKKSGIIKAPLEDFKIGINHNKAQNRESKVQTKNVDLLKEQSNENEASKRQGTENEFGKSVNLDDEPDHLFPNERKQLVEEDSLGEVKESIAMSVNSSETTILPDIKEQSIGINHNKYQNGESKVQTKNVDLLKEQSSENEASKRQGTESEFDKRVNLDDEPDHLFPNEEKQLVEEDSLGEVKESIAMSVNTSETTILPDIKEKSMDKVSKSKINFTIENNDTDSSTPRTKENNNGNMSFNMEKNSIKDAEVNDDYTESMLPKDAFKIAELYDDDTETILPNDSFKDAEVDGDYTESMIPPDEEYPLAEGDGPVKDGKESMVPKDSFNNAKVDDNTEPMVPLDEEHPLVEEDGPVEDEPESMPSNDAFNE</sequence>
<dbReference type="PRINTS" id="PR00759">
    <property type="entry name" value="BASICPTASE"/>
</dbReference>
<feature type="domain" description="BPTI/Kunitz inhibitor" evidence="6">
    <location>
        <begin position="30"/>
        <end position="80"/>
    </location>
</feature>
<feature type="region of interest" description="Disordered" evidence="4">
    <location>
        <begin position="1791"/>
        <end position="1827"/>
    </location>
</feature>
<feature type="signal peptide" evidence="5">
    <location>
        <begin position="1"/>
        <end position="25"/>
    </location>
</feature>
<dbReference type="PANTHER" id="PTHR10083:SF374">
    <property type="entry name" value="BPTI_KUNITZ INHIBITOR DOMAIN-CONTAINING PROTEIN"/>
    <property type="match status" value="1"/>
</dbReference>
<dbReference type="Pfam" id="PF00014">
    <property type="entry name" value="Kunitz_BPTI"/>
    <property type="match status" value="14"/>
</dbReference>
<name>A0A7R8CWJ2_LEPSM</name>
<dbReference type="SUPFAM" id="SSF57362">
    <property type="entry name" value="BPTI-like"/>
    <property type="match status" value="14"/>
</dbReference>
<organism evidence="7 8">
    <name type="scientific">Lepeophtheirus salmonis</name>
    <name type="common">Salmon louse</name>
    <name type="synonym">Caligus salmonis</name>
    <dbReference type="NCBI Taxonomy" id="72036"/>
    <lineage>
        <taxon>Eukaryota</taxon>
        <taxon>Metazoa</taxon>
        <taxon>Ecdysozoa</taxon>
        <taxon>Arthropoda</taxon>
        <taxon>Crustacea</taxon>
        <taxon>Multicrustacea</taxon>
        <taxon>Hexanauplia</taxon>
        <taxon>Copepoda</taxon>
        <taxon>Siphonostomatoida</taxon>
        <taxon>Caligidae</taxon>
        <taxon>Lepeophtheirus</taxon>
    </lineage>
</organism>
<protein>
    <submittedName>
        <fullName evidence="7">PAPLN</fullName>
    </submittedName>
</protein>
<keyword evidence="2" id="KW-0722">Serine protease inhibitor</keyword>